<keyword evidence="1" id="KW-0614">Plasmid</keyword>
<reference evidence="1 2" key="2">
    <citation type="journal article" date="2018" name="Int. J. Syst. Evol. Microbiol.">
        <title>Burkholderia insecticola sp. nov., a gut symbiotic bacterium of the bean bug Riptortus pedestris.</title>
        <authorList>
            <person name="Takeshita K."/>
            <person name="Tamaki H."/>
            <person name="Ohbayashi T."/>
            <person name="Meng X.-Y."/>
            <person name="Sone T."/>
            <person name="Mitani Y."/>
            <person name="Peeters C."/>
            <person name="Kikuchi Y."/>
            <person name="Vandamme P."/>
        </authorList>
    </citation>
    <scope>NUCLEOTIDE SEQUENCE [LARGE SCALE GENOMIC DNA]</scope>
    <source>
        <strain evidence="1">RPE64</strain>
        <plasmid evidence="1 2">p1</plasmid>
    </source>
</reference>
<gene>
    <name evidence="1" type="ORF">BRPE64_DCDS06970</name>
</gene>
<name>R4WSM2_9BURK</name>
<evidence type="ECO:0008006" key="3">
    <source>
        <dbReference type="Google" id="ProtNLM"/>
    </source>
</evidence>
<reference evidence="1 2" key="1">
    <citation type="journal article" date="2013" name="Genome Announc.">
        <title>Complete Genome Sequence of Burkholderia sp. Strain RPE64, Bacterial Symbiont of the Bean Bug Riptortus pedestris.</title>
        <authorList>
            <person name="Shibata T.F."/>
            <person name="Maeda T."/>
            <person name="Nikoh N."/>
            <person name="Yamaguchi K."/>
            <person name="Oshima K."/>
            <person name="Hattori M."/>
            <person name="Nishiyama T."/>
            <person name="Hasebe M."/>
            <person name="Fukatsu T."/>
            <person name="Kikuchi Y."/>
            <person name="Shigenobu S."/>
        </authorList>
    </citation>
    <scope>NUCLEOTIDE SEQUENCE [LARGE SCALE GENOMIC DNA]</scope>
    <source>
        <plasmid evidence="1 2">p1</plasmid>
    </source>
</reference>
<sequence length="133" mass="14620">MEASNMNNTDPWRAIVTHLREPAPPPQRMRDRRTRHVLADVSPICRIEWSTQSTILVSWSDATAGRREDQAWRACIARGAGVCKLTGAAVRRGDLIFRPIRRGHGMPATAPDMILAESAPRGVSSIVAVKATP</sequence>
<evidence type="ECO:0000313" key="2">
    <source>
        <dbReference type="Proteomes" id="UP000013966"/>
    </source>
</evidence>
<geneLocation type="plasmid" evidence="1 2">
    <name>p1</name>
</geneLocation>
<dbReference type="InterPro" id="IPR021769">
    <property type="entry name" value="DUF3331"/>
</dbReference>
<keyword evidence="2" id="KW-1185">Reference proteome</keyword>
<accession>R4WSM2</accession>
<dbReference type="KEGG" id="buo:BRPE64_DCDS06970"/>
<dbReference type="AlphaFoldDB" id="R4WSM2"/>
<dbReference type="PATRIC" id="fig|758793.3.peg.5840"/>
<dbReference type="EMBL" id="AP013061">
    <property type="protein sequence ID" value="BAN27633.1"/>
    <property type="molecule type" value="Genomic_DNA"/>
</dbReference>
<organism evidence="1 2">
    <name type="scientific">Caballeronia insecticola</name>
    <dbReference type="NCBI Taxonomy" id="758793"/>
    <lineage>
        <taxon>Bacteria</taxon>
        <taxon>Pseudomonadati</taxon>
        <taxon>Pseudomonadota</taxon>
        <taxon>Betaproteobacteria</taxon>
        <taxon>Burkholderiales</taxon>
        <taxon>Burkholderiaceae</taxon>
        <taxon>Caballeronia</taxon>
    </lineage>
</organism>
<proteinExistence type="predicted"/>
<dbReference type="HOGENOM" id="CLU_119403_1_1_4"/>
<dbReference type="Proteomes" id="UP000013966">
    <property type="component" value="Plasmid p1"/>
</dbReference>
<protein>
    <recommendedName>
        <fullName evidence="3">DUF3331 domain-containing protein</fullName>
    </recommendedName>
</protein>
<evidence type="ECO:0000313" key="1">
    <source>
        <dbReference type="EMBL" id="BAN27633.1"/>
    </source>
</evidence>
<dbReference type="Pfam" id="PF11811">
    <property type="entry name" value="DUF3331"/>
    <property type="match status" value="1"/>
</dbReference>